<gene>
    <name evidence="1" type="ORF">A0H81_02335</name>
</gene>
<accession>A0A1C7MKR1</accession>
<dbReference type="AlphaFoldDB" id="A0A1C7MKR1"/>
<sequence length="121" mass="13929">MSYVIVGPRVRGKLTPRRPGAEIPKGPIRGRLSNGDGNLYKRTDIYVARYTPFYARFRSKSEEDRKEHPVHVIFHLCGKGVLEDERYKSFMSGFSDETHHIISSREHSRIAFPSLIPRTLS</sequence>
<dbReference type="STRING" id="5627.A0A1C7MKR1"/>
<dbReference type="OrthoDB" id="527344at2759"/>
<evidence type="ECO:0000313" key="1">
    <source>
        <dbReference type="EMBL" id="OBZ77398.1"/>
    </source>
</evidence>
<evidence type="ECO:0000313" key="2">
    <source>
        <dbReference type="Proteomes" id="UP000092993"/>
    </source>
</evidence>
<organism evidence="1 2">
    <name type="scientific">Grifola frondosa</name>
    <name type="common">Maitake</name>
    <name type="synonym">Polyporus frondosus</name>
    <dbReference type="NCBI Taxonomy" id="5627"/>
    <lineage>
        <taxon>Eukaryota</taxon>
        <taxon>Fungi</taxon>
        <taxon>Dikarya</taxon>
        <taxon>Basidiomycota</taxon>
        <taxon>Agaricomycotina</taxon>
        <taxon>Agaricomycetes</taxon>
        <taxon>Polyporales</taxon>
        <taxon>Grifolaceae</taxon>
        <taxon>Grifola</taxon>
    </lineage>
</organism>
<protein>
    <submittedName>
        <fullName evidence="1">Uncharacterized protein</fullName>
    </submittedName>
</protein>
<reference evidence="1 2" key="1">
    <citation type="submission" date="2016-03" db="EMBL/GenBank/DDBJ databases">
        <title>Whole genome sequencing of Grifola frondosa 9006-11.</title>
        <authorList>
            <person name="Min B."/>
            <person name="Park H."/>
            <person name="Kim J.-G."/>
            <person name="Cho H."/>
            <person name="Oh Y.-L."/>
            <person name="Kong W.-S."/>
            <person name="Choi I.-G."/>
        </authorList>
    </citation>
    <scope>NUCLEOTIDE SEQUENCE [LARGE SCALE GENOMIC DNA]</scope>
    <source>
        <strain evidence="1 2">9006-11</strain>
    </source>
</reference>
<keyword evidence="2" id="KW-1185">Reference proteome</keyword>
<dbReference type="EMBL" id="LUGG01000002">
    <property type="protein sequence ID" value="OBZ77398.1"/>
    <property type="molecule type" value="Genomic_DNA"/>
</dbReference>
<comment type="caution">
    <text evidence="1">The sequence shown here is derived from an EMBL/GenBank/DDBJ whole genome shotgun (WGS) entry which is preliminary data.</text>
</comment>
<dbReference type="Proteomes" id="UP000092993">
    <property type="component" value="Unassembled WGS sequence"/>
</dbReference>
<name>A0A1C7MKR1_GRIFR</name>
<proteinExistence type="predicted"/>